<evidence type="ECO:0000313" key="3">
    <source>
        <dbReference type="EMBL" id="MXV50375.1"/>
    </source>
</evidence>
<dbReference type="EMBL" id="WVHT01000002">
    <property type="protein sequence ID" value="MXV50375.1"/>
    <property type="molecule type" value="Genomic_DNA"/>
</dbReference>
<evidence type="ECO:0000256" key="1">
    <source>
        <dbReference type="SAM" id="Coils"/>
    </source>
</evidence>
<keyword evidence="4" id="KW-1185">Reference proteome</keyword>
<reference evidence="3 4" key="1">
    <citation type="submission" date="2019-11" db="EMBL/GenBank/DDBJ databases">
        <title>Pedobacter sp. HMF7647 Genome sequencing and assembly.</title>
        <authorList>
            <person name="Kang H."/>
            <person name="Kim H."/>
            <person name="Joh K."/>
        </authorList>
    </citation>
    <scope>NUCLEOTIDE SEQUENCE [LARGE SCALE GENOMIC DNA]</scope>
    <source>
        <strain evidence="3 4">HMF7647</strain>
    </source>
</reference>
<dbReference type="Proteomes" id="UP000466586">
    <property type="component" value="Unassembled WGS sequence"/>
</dbReference>
<feature type="signal peptide" evidence="2">
    <location>
        <begin position="1"/>
        <end position="20"/>
    </location>
</feature>
<accession>A0A7K1Y730</accession>
<evidence type="ECO:0000256" key="2">
    <source>
        <dbReference type="SAM" id="SignalP"/>
    </source>
</evidence>
<dbReference type="RefSeq" id="WP_160843552.1">
    <property type="nucleotide sequence ID" value="NZ_WVHT01000002.1"/>
</dbReference>
<proteinExistence type="predicted"/>
<evidence type="ECO:0000313" key="4">
    <source>
        <dbReference type="Proteomes" id="UP000466586"/>
    </source>
</evidence>
<organism evidence="3 4">
    <name type="scientific">Hufsiella arboris</name>
    <dbReference type="NCBI Taxonomy" id="2695275"/>
    <lineage>
        <taxon>Bacteria</taxon>
        <taxon>Pseudomonadati</taxon>
        <taxon>Bacteroidota</taxon>
        <taxon>Sphingobacteriia</taxon>
        <taxon>Sphingobacteriales</taxon>
        <taxon>Sphingobacteriaceae</taxon>
        <taxon>Hufsiella</taxon>
    </lineage>
</organism>
<keyword evidence="2" id="KW-0732">Signal</keyword>
<keyword evidence="1" id="KW-0175">Coiled coil</keyword>
<protein>
    <submittedName>
        <fullName evidence="3">Uncharacterized protein</fullName>
    </submittedName>
</protein>
<name>A0A7K1Y730_9SPHI</name>
<gene>
    <name evidence="3" type="ORF">GS399_05270</name>
</gene>
<sequence length="320" mass="35311">MKLILKVALIAILFPIQLFGQTADFYTGSVTFPANFQVGDYVEFLQVAPVSANAGGYYEISIAYTRGNVAAAATHLASISHYNPALWREVGRINNNGYMSPGNATFTIDCNTQYGVPRFRVRAINNSGVATQDMFVYIKVRSVNVNTNWIPLNASGNDLTVTKFLPMTNDWNLYVGNPYTADGANLAIRAIDNGNVGIGTATPREKLSVNGRIRAQEVKVETANWPDYVFDPSHKLDGLAAVEKFIGKNGHLPGIPSAEVVEKDGIDLGDMNARLLKKIEELTLYLIQSSKDIDGMKARSDRQSKEIEDLRNELELFRKK</sequence>
<feature type="chain" id="PRO_5029857040" evidence="2">
    <location>
        <begin position="21"/>
        <end position="320"/>
    </location>
</feature>
<comment type="caution">
    <text evidence="3">The sequence shown here is derived from an EMBL/GenBank/DDBJ whole genome shotgun (WGS) entry which is preliminary data.</text>
</comment>
<feature type="coiled-coil region" evidence="1">
    <location>
        <begin position="293"/>
        <end position="320"/>
    </location>
</feature>
<dbReference type="AlphaFoldDB" id="A0A7K1Y730"/>